<keyword evidence="2" id="KW-1185">Reference proteome</keyword>
<proteinExistence type="predicted"/>
<gene>
    <name evidence="1" type="ORF">BDM02DRAFT_3101380</name>
</gene>
<accession>A0ACB6Z735</accession>
<sequence>LNGLEPSGAASRKCLRELRIICGTAAILPTSYKLSPHCLNVAPDPFASGGYGDVYKGTLNGSGVCIKRVRVYAKDTPNKAIKGFCQEAVMWRRLNHPNILPLLGVTISPLQLVSNWMPGGDLPEYIEKYPDADRLVLLCDIAKGLCYLHSCNVIHGDLKGPNVLVDDSGHARIADFGLAMVTRNLDSIPSASCHHGHTPRWTAPEVLSDEKYSKEADVFSFAMVMIEVFTGAIPFSNGSSFMAMLSITQGKRPSRPTHPTFTENLWKLMQCCWDHDPHSRPEVSEALQILLTPSVSCSFRRSYTI</sequence>
<dbReference type="EMBL" id="MU118091">
    <property type="protein sequence ID" value="KAF9645418.1"/>
    <property type="molecule type" value="Genomic_DNA"/>
</dbReference>
<name>A0ACB6Z735_THEGA</name>
<dbReference type="Proteomes" id="UP000886501">
    <property type="component" value="Unassembled WGS sequence"/>
</dbReference>
<feature type="non-terminal residue" evidence="1">
    <location>
        <position position="1"/>
    </location>
</feature>
<comment type="caution">
    <text evidence="1">The sequence shown here is derived from an EMBL/GenBank/DDBJ whole genome shotgun (WGS) entry which is preliminary data.</text>
</comment>
<protein>
    <submittedName>
        <fullName evidence="1">Kinase-like protein</fullName>
    </submittedName>
</protein>
<reference evidence="1" key="2">
    <citation type="journal article" date="2020" name="Nat. Commun.">
        <title>Large-scale genome sequencing of mycorrhizal fungi provides insights into the early evolution of symbiotic traits.</title>
        <authorList>
            <person name="Miyauchi S."/>
            <person name="Kiss E."/>
            <person name="Kuo A."/>
            <person name="Drula E."/>
            <person name="Kohler A."/>
            <person name="Sanchez-Garcia M."/>
            <person name="Morin E."/>
            <person name="Andreopoulos B."/>
            <person name="Barry K.W."/>
            <person name="Bonito G."/>
            <person name="Buee M."/>
            <person name="Carver A."/>
            <person name="Chen C."/>
            <person name="Cichocki N."/>
            <person name="Clum A."/>
            <person name="Culley D."/>
            <person name="Crous P.W."/>
            <person name="Fauchery L."/>
            <person name="Girlanda M."/>
            <person name="Hayes R.D."/>
            <person name="Keri Z."/>
            <person name="LaButti K."/>
            <person name="Lipzen A."/>
            <person name="Lombard V."/>
            <person name="Magnuson J."/>
            <person name="Maillard F."/>
            <person name="Murat C."/>
            <person name="Nolan M."/>
            <person name="Ohm R.A."/>
            <person name="Pangilinan J."/>
            <person name="Pereira M.F."/>
            <person name="Perotto S."/>
            <person name="Peter M."/>
            <person name="Pfister S."/>
            <person name="Riley R."/>
            <person name="Sitrit Y."/>
            <person name="Stielow J.B."/>
            <person name="Szollosi G."/>
            <person name="Zifcakova L."/>
            <person name="Stursova M."/>
            <person name="Spatafora J.W."/>
            <person name="Tedersoo L."/>
            <person name="Vaario L.M."/>
            <person name="Yamada A."/>
            <person name="Yan M."/>
            <person name="Wang P."/>
            <person name="Xu J."/>
            <person name="Bruns T."/>
            <person name="Baldrian P."/>
            <person name="Vilgalys R."/>
            <person name="Dunand C."/>
            <person name="Henrissat B."/>
            <person name="Grigoriev I.V."/>
            <person name="Hibbett D."/>
            <person name="Nagy L.G."/>
            <person name="Martin F.M."/>
        </authorList>
    </citation>
    <scope>NUCLEOTIDE SEQUENCE</scope>
    <source>
        <strain evidence="1">P2</strain>
    </source>
</reference>
<evidence type="ECO:0000313" key="1">
    <source>
        <dbReference type="EMBL" id="KAF9645418.1"/>
    </source>
</evidence>
<organism evidence="1 2">
    <name type="scientific">Thelephora ganbajun</name>
    <name type="common">Ganba fungus</name>
    <dbReference type="NCBI Taxonomy" id="370292"/>
    <lineage>
        <taxon>Eukaryota</taxon>
        <taxon>Fungi</taxon>
        <taxon>Dikarya</taxon>
        <taxon>Basidiomycota</taxon>
        <taxon>Agaricomycotina</taxon>
        <taxon>Agaricomycetes</taxon>
        <taxon>Thelephorales</taxon>
        <taxon>Thelephoraceae</taxon>
        <taxon>Thelephora</taxon>
    </lineage>
</organism>
<reference evidence="1" key="1">
    <citation type="submission" date="2019-10" db="EMBL/GenBank/DDBJ databases">
        <authorList>
            <consortium name="DOE Joint Genome Institute"/>
            <person name="Kuo A."/>
            <person name="Miyauchi S."/>
            <person name="Kiss E."/>
            <person name="Drula E."/>
            <person name="Kohler A."/>
            <person name="Sanchez-Garcia M."/>
            <person name="Andreopoulos B."/>
            <person name="Barry K.W."/>
            <person name="Bonito G."/>
            <person name="Buee M."/>
            <person name="Carver A."/>
            <person name="Chen C."/>
            <person name="Cichocki N."/>
            <person name="Clum A."/>
            <person name="Culley D."/>
            <person name="Crous P.W."/>
            <person name="Fauchery L."/>
            <person name="Girlanda M."/>
            <person name="Hayes R."/>
            <person name="Keri Z."/>
            <person name="Labutti K."/>
            <person name="Lipzen A."/>
            <person name="Lombard V."/>
            <person name="Magnuson J."/>
            <person name="Maillard F."/>
            <person name="Morin E."/>
            <person name="Murat C."/>
            <person name="Nolan M."/>
            <person name="Ohm R."/>
            <person name="Pangilinan J."/>
            <person name="Pereira M."/>
            <person name="Perotto S."/>
            <person name="Peter M."/>
            <person name="Riley R."/>
            <person name="Sitrit Y."/>
            <person name="Stielow B."/>
            <person name="Szollosi G."/>
            <person name="Zifcakova L."/>
            <person name="Stursova M."/>
            <person name="Spatafora J.W."/>
            <person name="Tedersoo L."/>
            <person name="Vaario L.-M."/>
            <person name="Yamada A."/>
            <person name="Yan M."/>
            <person name="Wang P."/>
            <person name="Xu J."/>
            <person name="Bruns T."/>
            <person name="Baldrian P."/>
            <person name="Vilgalys R."/>
            <person name="Henrissat B."/>
            <person name="Grigoriev I.V."/>
            <person name="Hibbett D."/>
            <person name="Nagy L.G."/>
            <person name="Martin F.M."/>
        </authorList>
    </citation>
    <scope>NUCLEOTIDE SEQUENCE</scope>
    <source>
        <strain evidence="1">P2</strain>
    </source>
</reference>
<evidence type="ECO:0000313" key="2">
    <source>
        <dbReference type="Proteomes" id="UP000886501"/>
    </source>
</evidence>